<keyword evidence="7" id="KW-0961">Cell wall biogenesis/degradation</keyword>
<sequence>LAHDQIQIRYRGPEDALQVPLPLDLIRSNSDITVSSFHQALMAPKIVVILVFLISLFESSSNYYAVGASYNVARYGARGDGRTDSTKAFLRAWSLACSSTARGGATLYVPRGSFLIKPVVFSGPCRSSRVVFQMDAAASLVAPTNYWELGNTGTWILFIRVTGLLVYGGTVDARANSYWQCRRSGKSCTAGSRSVALYWCNNAVVRGLRMMNSQIMHMAIDNCKNVAVRNVYIRAPSGSPNTDGIHIEASTGVTITASSIMTGDDCISIGEGAKNLWIERIACGPGHGISIGSLGASANEDGVQNVTVTNSVFTKTQNGVRIKTWARASNSFVTNISFRNLIMKNVGNPIMIDQKYCPSNQGCPRQNSGVKISRVTYTNIRGTSTAPIAMNFFCSPSNPCWGLKVRDIRLTYFKTAAKSYCANAGGSSSGVVIPRIMLFFTISILFLQSSNAAAVSYNVMKFGARADGKTDSTQAFVKAWASACSSGQGNAVMYIPKGRFLLKAVVFRGPCKTRQVTVRIDGTLVAPTDYRALGNSGYWILFIEVTGLRVLGGSLDARGVAFWACRKSGKSCPVGARSITFNWANNVLVSGLTSINSQATHLVVNSCNNVVVRNVKIIAPSESPNTDGIHVQSSTGVTITGSILQTGDDCISIGPGTRNLYMSNIKCGPGHGVSIGSLGKDLKEDGVQNVTLTNAVFSGSDNGVRIKSWARPSTGFVKNILFQNIIMRNVKNPVIIDQDYCPNNQGCPSMSSGVKISQVTYRNIQGTSGTAEAVTFECSPSTPCTGIRLQDIKLTYLNKATTSSCKNISGTSTGLLMPDSCVVN</sequence>
<dbReference type="STRING" id="3750.A0A498HRL7"/>
<comment type="similarity">
    <text evidence="2 9">Belongs to the glycosyl hydrolase 28 family.</text>
</comment>
<keyword evidence="4" id="KW-0964">Secreted</keyword>
<evidence type="ECO:0008006" key="12">
    <source>
        <dbReference type="Google" id="ProtNLM"/>
    </source>
</evidence>
<feature type="active site" evidence="8">
    <location>
        <position position="287"/>
    </location>
</feature>
<dbReference type="GO" id="GO:0071555">
    <property type="term" value="P:cell wall organization"/>
    <property type="evidence" value="ECO:0007669"/>
    <property type="project" value="UniProtKB-KW"/>
</dbReference>
<evidence type="ECO:0000313" key="10">
    <source>
        <dbReference type="EMBL" id="RXH74198.1"/>
    </source>
</evidence>
<evidence type="ECO:0000256" key="7">
    <source>
        <dbReference type="ARBA" id="ARBA00023316"/>
    </source>
</evidence>
<protein>
    <recommendedName>
        <fullName evidence="12">Polygalacturonase</fullName>
    </recommendedName>
</protein>
<comment type="subcellular location">
    <subcellularLocation>
        <location evidence="1">Secreted</location>
        <location evidence="1">Cell wall</location>
    </subcellularLocation>
</comment>
<dbReference type="GO" id="GO:0005975">
    <property type="term" value="P:carbohydrate metabolic process"/>
    <property type="evidence" value="ECO:0007669"/>
    <property type="project" value="InterPro"/>
</dbReference>
<evidence type="ECO:0000256" key="6">
    <source>
        <dbReference type="ARBA" id="ARBA00023295"/>
    </source>
</evidence>
<reference evidence="10 11" key="1">
    <citation type="submission" date="2018-10" db="EMBL/GenBank/DDBJ databases">
        <title>A high-quality apple genome assembly.</title>
        <authorList>
            <person name="Hu J."/>
        </authorList>
    </citation>
    <scope>NUCLEOTIDE SEQUENCE [LARGE SCALE GENOMIC DNA]</scope>
    <source>
        <strain evidence="11">cv. HFTH1</strain>
        <tissue evidence="10">Young leaf</tissue>
    </source>
</reference>
<dbReference type="PANTHER" id="PTHR31375">
    <property type="match status" value="1"/>
</dbReference>
<name>A0A498HRL7_MALDO</name>
<proteinExistence type="inferred from homology"/>
<dbReference type="PROSITE" id="PS00502">
    <property type="entry name" value="POLYGALACTURONASE"/>
    <property type="match status" value="2"/>
</dbReference>
<evidence type="ECO:0000256" key="5">
    <source>
        <dbReference type="ARBA" id="ARBA00022801"/>
    </source>
</evidence>
<evidence type="ECO:0000256" key="9">
    <source>
        <dbReference type="RuleBase" id="RU361169"/>
    </source>
</evidence>
<evidence type="ECO:0000256" key="1">
    <source>
        <dbReference type="ARBA" id="ARBA00004191"/>
    </source>
</evidence>
<accession>A0A498HRL7</accession>
<keyword evidence="6 9" id="KW-0326">Glycosidase</keyword>
<keyword evidence="3" id="KW-0134">Cell wall</keyword>
<dbReference type="SMART" id="SM00710">
    <property type="entry name" value="PbH1"/>
    <property type="match status" value="11"/>
</dbReference>
<feature type="non-terminal residue" evidence="10">
    <location>
        <position position="1"/>
    </location>
</feature>
<dbReference type="InterPro" id="IPR006626">
    <property type="entry name" value="PbH1"/>
</dbReference>
<dbReference type="GO" id="GO:0004650">
    <property type="term" value="F:polygalacturonase activity"/>
    <property type="evidence" value="ECO:0007669"/>
    <property type="project" value="InterPro"/>
</dbReference>
<dbReference type="AlphaFoldDB" id="A0A498HRL7"/>
<evidence type="ECO:0000256" key="4">
    <source>
        <dbReference type="ARBA" id="ARBA00022525"/>
    </source>
</evidence>
<keyword evidence="5 9" id="KW-0378">Hydrolase</keyword>
<evidence type="ECO:0000256" key="8">
    <source>
        <dbReference type="PROSITE-ProRule" id="PRU10052"/>
    </source>
</evidence>
<evidence type="ECO:0000256" key="2">
    <source>
        <dbReference type="ARBA" id="ARBA00008834"/>
    </source>
</evidence>
<feature type="active site" evidence="8">
    <location>
        <position position="671"/>
    </location>
</feature>
<dbReference type="FunFam" id="2.160.20.10:FF:000016">
    <property type="entry name" value="Polygalacturonase 7"/>
    <property type="match status" value="1"/>
</dbReference>
<keyword evidence="11" id="KW-1185">Reference proteome</keyword>
<organism evidence="10 11">
    <name type="scientific">Malus domestica</name>
    <name type="common">Apple</name>
    <name type="synonym">Pyrus malus</name>
    <dbReference type="NCBI Taxonomy" id="3750"/>
    <lineage>
        <taxon>Eukaryota</taxon>
        <taxon>Viridiplantae</taxon>
        <taxon>Streptophyta</taxon>
        <taxon>Embryophyta</taxon>
        <taxon>Tracheophyta</taxon>
        <taxon>Spermatophyta</taxon>
        <taxon>Magnoliopsida</taxon>
        <taxon>eudicotyledons</taxon>
        <taxon>Gunneridae</taxon>
        <taxon>Pentapetalae</taxon>
        <taxon>rosids</taxon>
        <taxon>fabids</taxon>
        <taxon>Rosales</taxon>
        <taxon>Rosaceae</taxon>
        <taxon>Amygdaloideae</taxon>
        <taxon>Maleae</taxon>
        <taxon>Malus</taxon>
    </lineage>
</organism>
<dbReference type="Proteomes" id="UP000290289">
    <property type="component" value="Chromosome 15"/>
</dbReference>
<dbReference type="EMBL" id="RDQH01000341">
    <property type="protein sequence ID" value="RXH74198.1"/>
    <property type="molecule type" value="Genomic_DNA"/>
</dbReference>
<dbReference type="InterPro" id="IPR000743">
    <property type="entry name" value="Glyco_hydro_28"/>
</dbReference>
<dbReference type="Pfam" id="PF00295">
    <property type="entry name" value="Glyco_hydro_28"/>
    <property type="match status" value="2"/>
</dbReference>
<comment type="caution">
    <text evidence="10">The sequence shown here is derived from an EMBL/GenBank/DDBJ whole genome shotgun (WGS) entry which is preliminary data.</text>
</comment>
<dbReference type="FunFam" id="2.160.20.10:FF:000004">
    <property type="entry name" value="Pectin lyase-like superfamily protein"/>
    <property type="match status" value="1"/>
</dbReference>
<dbReference type="InterPro" id="IPR011050">
    <property type="entry name" value="Pectin_lyase_fold/virulence"/>
</dbReference>
<evidence type="ECO:0000256" key="3">
    <source>
        <dbReference type="ARBA" id="ARBA00022512"/>
    </source>
</evidence>
<dbReference type="InterPro" id="IPR012334">
    <property type="entry name" value="Pectin_lyas_fold"/>
</dbReference>
<dbReference type="SUPFAM" id="SSF51126">
    <property type="entry name" value="Pectin lyase-like"/>
    <property type="match status" value="2"/>
</dbReference>
<evidence type="ECO:0000313" key="11">
    <source>
        <dbReference type="Proteomes" id="UP000290289"/>
    </source>
</evidence>
<gene>
    <name evidence="10" type="ORF">DVH24_028919</name>
</gene>
<dbReference type="Gene3D" id="2.160.20.10">
    <property type="entry name" value="Single-stranded right-handed beta-helix, Pectin lyase-like"/>
    <property type="match status" value="2"/>
</dbReference>